<dbReference type="EMBL" id="BMAT01003789">
    <property type="protein sequence ID" value="GFR62350.1"/>
    <property type="molecule type" value="Genomic_DNA"/>
</dbReference>
<keyword evidence="3" id="KW-0328">Glycosyltransferase</keyword>
<evidence type="ECO:0000256" key="10">
    <source>
        <dbReference type="ARBA" id="ARBA00038150"/>
    </source>
</evidence>
<evidence type="ECO:0000313" key="11">
    <source>
        <dbReference type="EMBL" id="GFR62350.1"/>
    </source>
</evidence>
<dbReference type="Pfam" id="PF02485">
    <property type="entry name" value="Branch"/>
    <property type="match status" value="1"/>
</dbReference>
<evidence type="ECO:0000313" key="12">
    <source>
        <dbReference type="Proteomes" id="UP000762676"/>
    </source>
</evidence>
<keyword evidence="5" id="KW-0812">Transmembrane</keyword>
<reference evidence="11 12" key="1">
    <citation type="journal article" date="2021" name="Elife">
        <title>Chloroplast acquisition without the gene transfer in kleptoplastic sea slugs, Plakobranchus ocellatus.</title>
        <authorList>
            <person name="Maeda T."/>
            <person name="Takahashi S."/>
            <person name="Yoshida T."/>
            <person name="Shimamura S."/>
            <person name="Takaki Y."/>
            <person name="Nagai Y."/>
            <person name="Toyoda A."/>
            <person name="Suzuki Y."/>
            <person name="Arimoto A."/>
            <person name="Ishii H."/>
            <person name="Satoh N."/>
            <person name="Nishiyama T."/>
            <person name="Hasebe M."/>
            <person name="Maruyama T."/>
            <person name="Minagawa J."/>
            <person name="Obokata J."/>
            <person name="Shigenobu S."/>
        </authorList>
    </citation>
    <scope>NUCLEOTIDE SEQUENCE [LARGE SCALE GENOMIC DNA]</scope>
</reference>
<evidence type="ECO:0000256" key="1">
    <source>
        <dbReference type="ARBA" id="ARBA00004606"/>
    </source>
</evidence>
<evidence type="ECO:0000256" key="9">
    <source>
        <dbReference type="ARBA" id="ARBA00023180"/>
    </source>
</evidence>
<accession>A0AAV4ENP1</accession>
<dbReference type="InterPro" id="IPR003406">
    <property type="entry name" value="Glyco_trans_14"/>
</dbReference>
<keyword evidence="6" id="KW-0735">Signal-anchor</keyword>
<organism evidence="11 12">
    <name type="scientific">Elysia marginata</name>
    <dbReference type="NCBI Taxonomy" id="1093978"/>
    <lineage>
        <taxon>Eukaryota</taxon>
        <taxon>Metazoa</taxon>
        <taxon>Spiralia</taxon>
        <taxon>Lophotrochozoa</taxon>
        <taxon>Mollusca</taxon>
        <taxon>Gastropoda</taxon>
        <taxon>Heterobranchia</taxon>
        <taxon>Euthyneura</taxon>
        <taxon>Panpulmonata</taxon>
        <taxon>Sacoglossa</taxon>
        <taxon>Placobranchoidea</taxon>
        <taxon>Plakobranchidae</taxon>
        <taxon>Elysia</taxon>
    </lineage>
</organism>
<comment type="similarity">
    <text evidence="10">Belongs to the glycosyltransferase 14 family.</text>
</comment>
<evidence type="ECO:0000256" key="2">
    <source>
        <dbReference type="ARBA" id="ARBA00004922"/>
    </source>
</evidence>
<dbReference type="AlphaFoldDB" id="A0AAV4ENP1"/>
<keyword evidence="9" id="KW-0325">Glycoprotein</keyword>
<name>A0AAV4ENP1_9GAST</name>
<comment type="pathway">
    <text evidence="2">Protein modification; protein glycosylation.</text>
</comment>
<evidence type="ECO:0000256" key="3">
    <source>
        <dbReference type="ARBA" id="ARBA00022676"/>
    </source>
</evidence>
<dbReference type="Proteomes" id="UP000762676">
    <property type="component" value="Unassembled WGS sequence"/>
</dbReference>
<comment type="caution">
    <text evidence="11">The sequence shown here is derived from an EMBL/GenBank/DDBJ whole genome shotgun (WGS) entry which is preliminary data.</text>
</comment>
<protein>
    <submittedName>
        <fullName evidence="11">Beta-1,3-galactosyl-O-glycosyl-glycoprotein beta-1,6-N-acetylglucosaminyltransferase-like</fullName>
    </submittedName>
</protein>
<sequence>MCQSIPRAVARCLPNVFLSSKLEDIVYGGMTRLLADINCFRDLMKHPVQWKYVINTPGQQFPLKTNLEMVQILKLFNGTNDILGRTGKRVDGKRHKYAHTVVVNSTTGEWCNGGGLGES</sequence>
<proteinExistence type="inferred from homology"/>
<dbReference type="GO" id="GO:0008375">
    <property type="term" value="F:acetylglucosaminyltransferase activity"/>
    <property type="evidence" value="ECO:0007669"/>
    <property type="project" value="TreeGrafter"/>
</dbReference>
<gene>
    <name evidence="11" type="ORF">ElyMa_001869900</name>
</gene>
<keyword evidence="7" id="KW-1133">Transmembrane helix</keyword>
<evidence type="ECO:0000256" key="4">
    <source>
        <dbReference type="ARBA" id="ARBA00022679"/>
    </source>
</evidence>
<comment type="subcellular location">
    <subcellularLocation>
        <location evidence="1">Membrane</location>
        <topology evidence="1">Single-pass type II membrane protein</topology>
    </subcellularLocation>
</comment>
<dbReference type="PANTHER" id="PTHR19297">
    <property type="entry name" value="GLYCOSYLTRANSFERASE 14 FAMILY MEMBER"/>
    <property type="match status" value="1"/>
</dbReference>
<keyword evidence="12" id="KW-1185">Reference proteome</keyword>
<evidence type="ECO:0000256" key="5">
    <source>
        <dbReference type="ARBA" id="ARBA00022692"/>
    </source>
</evidence>
<evidence type="ECO:0000256" key="7">
    <source>
        <dbReference type="ARBA" id="ARBA00022989"/>
    </source>
</evidence>
<evidence type="ECO:0000256" key="8">
    <source>
        <dbReference type="ARBA" id="ARBA00023136"/>
    </source>
</evidence>
<keyword evidence="4" id="KW-0808">Transferase</keyword>
<evidence type="ECO:0000256" key="6">
    <source>
        <dbReference type="ARBA" id="ARBA00022968"/>
    </source>
</evidence>
<keyword evidence="8" id="KW-0472">Membrane</keyword>
<dbReference type="PANTHER" id="PTHR19297:SF191">
    <property type="entry name" value="PROTEIN XYLOSYLTRANSFERASE"/>
    <property type="match status" value="1"/>
</dbReference>
<dbReference type="GO" id="GO:0016020">
    <property type="term" value="C:membrane"/>
    <property type="evidence" value="ECO:0007669"/>
    <property type="project" value="UniProtKB-SubCell"/>
</dbReference>